<evidence type="ECO:0000313" key="4">
    <source>
        <dbReference type="Proteomes" id="UP000587415"/>
    </source>
</evidence>
<name>A0A7X5YL44_9CAUL</name>
<dbReference type="Proteomes" id="UP000587415">
    <property type="component" value="Unassembled WGS sequence"/>
</dbReference>
<organism evidence="3 4">
    <name type="scientific">Brevundimonas alba</name>
    <dbReference type="NCBI Taxonomy" id="74314"/>
    <lineage>
        <taxon>Bacteria</taxon>
        <taxon>Pseudomonadati</taxon>
        <taxon>Pseudomonadota</taxon>
        <taxon>Alphaproteobacteria</taxon>
        <taxon>Caulobacterales</taxon>
        <taxon>Caulobacteraceae</taxon>
        <taxon>Brevundimonas</taxon>
    </lineage>
</organism>
<dbReference type="InterPro" id="IPR000238">
    <property type="entry name" value="RbfA"/>
</dbReference>
<dbReference type="GO" id="GO:0030490">
    <property type="term" value="P:maturation of SSU-rRNA"/>
    <property type="evidence" value="ECO:0007669"/>
    <property type="project" value="UniProtKB-UniRule"/>
</dbReference>
<dbReference type="PANTHER" id="PTHR33515:SF1">
    <property type="entry name" value="RIBOSOME-BINDING FACTOR A, CHLOROPLASTIC-RELATED"/>
    <property type="match status" value="1"/>
</dbReference>
<comment type="subcellular location">
    <subcellularLocation>
        <location evidence="2">Cytoplasm</location>
    </subcellularLocation>
</comment>
<dbReference type="GO" id="GO:0005829">
    <property type="term" value="C:cytosol"/>
    <property type="evidence" value="ECO:0007669"/>
    <property type="project" value="TreeGrafter"/>
</dbReference>
<evidence type="ECO:0000256" key="1">
    <source>
        <dbReference type="ARBA" id="ARBA00022517"/>
    </source>
</evidence>
<keyword evidence="4" id="KW-1185">Reference proteome</keyword>
<keyword evidence="2" id="KW-0963">Cytoplasm</keyword>
<comment type="function">
    <text evidence="2">One of several proteins that assist in the late maturation steps of the functional core of the 30S ribosomal subunit. Associates with free 30S ribosomal subunits (but not with 30S subunits that are part of 70S ribosomes or polysomes). Required for efficient processing of 16S rRNA. May interact with the 5'-terminal helix region of 16S rRNA.</text>
</comment>
<protein>
    <recommendedName>
        <fullName evidence="2">Ribosome-binding factor A</fullName>
    </recommendedName>
</protein>
<dbReference type="PROSITE" id="PS01319">
    <property type="entry name" value="RBFA"/>
    <property type="match status" value="1"/>
</dbReference>
<keyword evidence="1 2" id="KW-0690">Ribosome biogenesis</keyword>
<dbReference type="EMBL" id="JAATJM010000001">
    <property type="protein sequence ID" value="NJC40525.1"/>
    <property type="molecule type" value="Genomic_DNA"/>
</dbReference>
<comment type="similarity">
    <text evidence="2">Belongs to the RbfA family.</text>
</comment>
<sequence>MSSRKPNPKAGTVSQRQLRASEMIRHALVEVMRENEIRDEALVGVSITVTEVRLSPDLKHATCFVEPLGAGVDTAPVAGQVDGIVKALNAHAKFLRGALGRHIDMRFTPDLRFRHDESFAAAERLNRLLDDPRVQADIVRPDTDEDD</sequence>
<dbReference type="HAMAP" id="MF_00003">
    <property type="entry name" value="RbfA"/>
    <property type="match status" value="1"/>
</dbReference>
<dbReference type="SUPFAM" id="SSF89919">
    <property type="entry name" value="Ribosome-binding factor A, RbfA"/>
    <property type="match status" value="1"/>
</dbReference>
<reference evidence="3 4" key="1">
    <citation type="submission" date="2020-03" db="EMBL/GenBank/DDBJ databases">
        <title>Genomic Encyclopedia of Type Strains, Phase IV (KMG-IV): sequencing the most valuable type-strain genomes for metagenomic binning, comparative biology and taxonomic classification.</title>
        <authorList>
            <person name="Goeker M."/>
        </authorList>
    </citation>
    <scope>NUCLEOTIDE SEQUENCE [LARGE SCALE GENOMIC DNA]</scope>
    <source>
        <strain evidence="3 4">DSM 4736</strain>
    </source>
</reference>
<proteinExistence type="inferred from homology"/>
<evidence type="ECO:0000313" key="3">
    <source>
        <dbReference type="EMBL" id="NJC40525.1"/>
    </source>
</evidence>
<dbReference type="Pfam" id="PF02033">
    <property type="entry name" value="RBFA"/>
    <property type="match status" value="1"/>
</dbReference>
<dbReference type="AlphaFoldDB" id="A0A7X5YL44"/>
<dbReference type="RefSeq" id="WP_168045397.1">
    <property type="nucleotide sequence ID" value="NZ_JAATJM010000001.1"/>
</dbReference>
<dbReference type="GO" id="GO:0043024">
    <property type="term" value="F:ribosomal small subunit binding"/>
    <property type="evidence" value="ECO:0007669"/>
    <property type="project" value="TreeGrafter"/>
</dbReference>
<comment type="caution">
    <text evidence="3">The sequence shown here is derived from an EMBL/GenBank/DDBJ whole genome shotgun (WGS) entry which is preliminary data.</text>
</comment>
<dbReference type="InterPro" id="IPR015946">
    <property type="entry name" value="KH_dom-like_a/b"/>
</dbReference>
<dbReference type="NCBIfam" id="TIGR00082">
    <property type="entry name" value="rbfA"/>
    <property type="match status" value="1"/>
</dbReference>
<accession>A0A7X5YL44</accession>
<dbReference type="PANTHER" id="PTHR33515">
    <property type="entry name" value="RIBOSOME-BINDING FACTOR A, CHLOROPLASTIC-RELATED"/>
    <property type="match status" value="1"/>
</dbReference>
<gene>
    <name evidence="2" type="primary">rbfA</name>
    <name evidence="3" type="ORF">GGQ87_000783</name>
</gene>
<dbReference type="InterPro" id="IPR020053">
    <property type="entry name" value="Ribosome-bd_factorA_CS"/>
</dbReference>
<dbReference type="Gene3D" id="3.30.300.20">
    <property type="match status" value="1"/>
</dbReference>
<comment type="subunit">
    <text evidence="2">Monomer. Binds 30S ribosomal subunits, but not 50S ribosomal subunits or 70S ribosomes.</text>
</comment>
<dbReference type="NCBIfam" id="NF001802">
    <property type="entry name" value="PRK00521.2-5"/>
    <property type="match status" value="1"/>
</dbReference>
<evidence type="ECO:0000256" key="2">
    <source>
        <dbReference type="HAMAP-Rule" id="MF_00003"/>
    </source>
</evidence>
<dbReference type="InterPro" id="IPR023799">
    <property type="entry name" value="RbfA_dom_sf"/>
</dbReference>